<comment type="caution">
    <text evidence="1">The sequence shown here is derived from an EMBL/GenBank/DDBJ whole genome shotgun (WGS) entry which is preliminary data.</text>
</comment>
<sequence>MISIFFYDLDSLSCIFSDHPINIVHIDHIVESRPLDIIKFPHHNWIAKDSVLNHIHIFKLDIIFFHRFNDILRNFFIYFMIIKHLFESPIIKYVQNILIIDCIQTIWNRNDWLIHWLMALIIIVEVKEACITQKLIFPIMLQSDHHVVFMISDSDCLEIRVNTLMICCTFDIPFVE</sequence>
<protein>
    <submittedName>
        <fullName evidence="1">Uncharacterized protein</fullName>
    </submittedName>
</protein>
<evidence type="ECO:0000313" key="1">
    <source>
        <dbReference type="EMBL" id="ELZ07327.1"/>
    </source>
</evidence>
<dbReference type="AlphaFoldDB" id="M0BA13"/>
<accession>M0BA13</accession>
<evidence type="ECO:0000313" key="2">
    <source>
        <dbReference type="Proteomes" id="UP000011591"/>
    </source>
</evidence>
<reference evidence="1 2" key="1">
    <citation type="journal article" date="2014" name="PLoS Genet.">
        <title>Phylogenetically driven sequencing of extremely halophilic archaea reveals strategies for static and dynamic osmo-response.</title>
        <authorList>
            <person name="Becker E.A."/>
            <person name="Seitzer P.M."/>
            <person name="Tritt A."/>
            <person name="Larsen D."/>
            <person name="Krusor M."/>
            <person name="Yao A.I."/>
            <person name="Wu D."/>
            <person name="Madern D."/>
            <person name="Eisen J.A."/>
            <person name="Darling A.E."/>
            <person name="Facciotti M.T."/>
        </authorList>
    </citation>
    <scope>NUCLEOTIDE SEQUENCE [LARGE SCALE GENOMIC DNA]</scope>
    <source>
        <strain evidence="1 2">DSM 13077</strain>
    </source>
</reference>
<dbReference type="EMBL" id="AOIP01000015">
    <property type="protein sequence ID" value="ELZ07327.1"/>
    <property type="molecule type" value="Genomic_DNA"/>
</dbReference>
<proteinExistence type="predicted"/>
<dbReference type="Proteomes" id="UP000011591">
    <property type="component" value="Unassembled WGS sequence"/>
</dbReference>
<name>M0BA13_9EURY</name>
<gene>
    <name evidence="1" type="ORF">C480_04706</name>
</gene>
<organism evidence="1 2">
    <name type="scientific">Natrialba aegyptia DSM 13077</name>
    <dbReference type="NCBI Taxonomy" id="1227491"/>
    <lineage>
        <taxon>Archaea</taxon>
        <taxon>Methanobacteriati</taxon>
        <taxon>Methanobacteriota</taxon>
        <taxon>Stenosarchaea group</taxon>
        <taxon>Halobacteria</taxon>
        <taxon>Halobacteriales</taxon>
        <taxon>Natrialbaceae</taxon>
        <taxon>Natrialba</taxon>
    </lineage>
</organism>
<keyword evidence="2" id="KW-1185">Reference proteome</keyword>